<dbReference type="EMBL" id="KB605321">
    <property type="protein sequence ID" value="EMP23946.1"/>
    <property type="molecule type" value="Genomic_DNA"/>
</dbReference>
<feature type="region of interest" description="Disordered" evidence="1">
    <location>
        <begin position="1"/>
        <end position="22"/>
    </location>
</feature>
<gene>
    <name evidence="2" type="ORF">UY3_19013</name>
</gene>
<sequence>MVAMSADRDATAPLVESPPEEASVGIHRAPAPLPCAPPAAVDIGAITALVTGGKDSGAAGTEFTSIFEEIEALGLIPVTQEEDDPAPVSLDLGADSVPPPPPPSPCPSLPAVAPALVLGAPLALPICLAADGTSPEAAQPPQATADAERSGPGPVGAPSTTQMEQLASPLERGPTEVSVVPDTMAAGDVCLTAPVTGVGEGPSLTLVPLSPNSGQEEPHPDSPASGDCEPISVPAPVLTPAPSPSPAPVPILAFVPAPTPSSVLVPGPIPAPDPISVPNESLGPFPATSHVIAAPEVVSFPLSTDNSQGAVFMSPLPNIMGPALFPPPPPPVSGMGMDCLV</sequence>
<accession>M7AGC5</accession>
<evidence type="ECO:0000256" key="1">
    <source>
        <dbReference type="SAM" id="MobiDB-lite"/>
    </source>
</evidence>
<name>M7AGC5_CHEMY</name>
<keyword evidence="3" id="KW-1185">Reference proteome</keyword>
<feature type="region of interest" description="Disordered" evidence="1">
    <location>
        <begin position="133"/>
        <end position="174"/>
    </location>
</feature>
<proteinExistence type="predicted"/>
<dbReference type="Proteomes" id="UP000031443">
    <property type="component" value="Unassembled WGS sequence"/>
</dbReference>
<feature type="region of interest" description="Disordered" evidence="1">
    <location>
        <begin position="82"/>
        <end position="106"/>
    </location>
</feature>
<organism evidence="2 3">
    <name type="scientific">Chelonia mydas</name>
    <name type="common">Green sea-turtle</name>
    <name type="synonym">Chelonia agassizi</name>
    <dbReference type="NCBI Taxonomy" id="8469"/>
    <lineage>
        <taxon>Eukaryota</taxon>
        <taxon>Metazoa</taxon>
        <taxon>Chordata</taxon>
        <taxon>Craniata</taxon>
        <taxon>Vertebrata</taxon>
        <taxon>Euteleostomi</taxon>
        <taxon>Archelosauria</taxon>
        <taxon>Testudinata</taxon>
        <taxon>Testudines</taxon>
        <taxon>Cryptodira</taxon>
        <taxon>Durocryptodira</taxon>
        <taxon>Americhelydia</taxon>
        <taxon>Chelonioidea</taxon>
        <taxon>Cheloniidae</taxon>
        <taxon>Chelonia</taxon>
    </lineage>
</organism>
<feature type="region of interest" description="Disordered" evidence="1">
    <location>
        <begin position="200"/>
        <end position="226"/>
    </location>
</feature>
<evidence type="ECO:0000313" key="3">
    <source>
        <dbReference type="Proteomes" id="UP000031443"/>
    </source>
</evidence>
<feature type="compositionally biased region" description="Pro residues" evidence="1">
    <location>
        <begin position="97"/>
        <end position="106"/>
    </location>
</feature>
<dbReference type="STRING" id="8469.M7AGC5"/>
<protein>
    <submittedName>
        <fullName evidence="2">Uncharacterized protein</fullName>
    </submittedName>
</protein>
<evidence type="ECO:0000313" key="2">
    <source>
        <dbReference type="EMBL" id="EMP23946.1"/>
    </source>
</evidence>
<feature type="compositionally biased region" description="Basic and acidic residues" evidence="1">
    <location>
        <begin position="1"/>
        <end position="10"/>
    </location>
</feature>
<dbReference type="AlphaFoldDB" id="M7AGC5"/>
<reference evidence="3" key="1">
    <citation type="journal article" date="2013" name="Nat. Genet.">
        <title>The draft genomes of soft-shell turtle and green sea turtle yield insights into the development and evolution of the turtle-specific body plan.</title>
        <authorList>
            <person name="Wang Z."/>
            <person name="Pascual-Anaya J."/>
            <person name="Zadissa A."/>
            <person name="Li W."/>
            <person name="Niimura Y."/>
            <person name="Huang Z."/>
            <person name="Li C."/>
            <person name="White S."/>
            <person name="Xiong Z."/>
            <person name="Fang D."/>
            <person name="Wang B."/>
            <person name="Ming Y."/>
            <person name="Chen Y."/>
            <person name="Zheng Y."/>
            <person name="Kuraku S."/>
            <person name="Pignatelli M."/>
            <person name="Herrero J."/>
            <person name="Beal K."/>
            <person name="Nozawa M."/>
            <person name="Li Q."/>
            <person name="Wang J."/>
            <person name="Zhang H."/>
            <person name="Yu L."/>
            <person name="Shigenobu S."/>
            <person name="Wang J."/>
            <person name="Liu J."/>
            <person name="Flicek P."/>
            <person name="Searle S."/>
            <person name="Wang J."/>
            <person name="Kuratani S."/>
            <person name="Yin Y."/>
            <person name="Aken B."/>
            <person name="Zhang G."/>
            <person name="Irie N."/>
        </authorList>
    </citation>
    <scope>NUCLEOTIDE SEQUENCE [LARGE SCALE GENOMIC DNA]</scope>
</reference>